<evidence type="ECO:0000313" key="1">
    <source>
        <dbReference type="EMBL" id="SEQ78140.1"/>
    </source>
</evidence>
<evidence type="ECO:0000313" key="2">
    <source>
        <dbReference type="Proteomes" id="UP000199572"/>
    </source>
</evidence>
<reference evidence="2" key="1">
    <citation type="submission" date="2016-10" db="EMBL/GenBank/DDBJ databases">
        <authorList>
            <person name="Varghese N."/>
            <person name="Submissions S."/>
        </authorList>
    </citation>
    <scope>NUCLEOTIDE SEQUENCE [LARGE SCALE GENOMIC DNA]</scope>
    <source>
        <strain evidence="2">DSM 18610</strain>
    </source>
</reference>
<protein>
    <submittedName>
        <fullName evidence="1">Uncharacterized protein</fullName>
    </submittedName>
</protein>
<keyword evidence="2" id="KW-1185">Reference proteome</keyword>
<sequence>MNGLTRTIAASSIFYLLYYLDFTPDTRFKTFATFCG</sequence>
<dbReference type="STRING" id="390241.SAMN04488023_10190"/>
<accession>A0A1H9IU69</accession>
<name>A0A1H9IU69_9SPHI</name>
<dbReference type="EMBL" id="FOGG01000001">
    <property type="protein sequence ID" value="SEQ78140.1"/>
    <property type="molecule type" value="Genomic_DNA"/>
</dbReference>
<organism evidence="1 2">
    <name type="scientific">Pedobacter rhizosphaerae</name>
    <dbReference type="NCBI Taxonomy" id="390241"/>
    <lineage>
        <taxon>Bacteria</taxon>
        <taxon>Pseudomonadati</taxon>
        <taxon>Bacteroidota</taxon>
        <taxon>Sphingobacteriia</taxon>
        <taxon>Sphingobacteriales</taxon>
        <taxon>Sphingobacteriaceae</taxon>
        <taxon>Pedobacter</taxon>
    </lineage>
</organism>
<gene>
    <name evidence="1" type="ORF">SAMN04488023_10190</name>
</gene>
<dbReference type="AlphaFoldDB" id="A0A1H9IU69"/>
<dbReference type="Proteomes" id="UP000199572">
    <property type="component" value="Unassembled WGS sequence"/>
</dbReference>
<proteinExistence type="predicted"/>